<evidence type="ECO:0000313" key="4">
    <source>
        <dbReference type="Proteomes" id="UP001596053"/>
    </source>
</evidence>
<accession>A0ABW0J1W7</accession>
<dbReference type="Gene3D" id="2.10.10.30">
    <property type="match status" value="1"/>
</dbReference>
<keyword evidence="1" id="KW-0812">Transmembrane</keyword>
<keyword evidence="1" id="KW-1133">Transmembrane helix</keyword>
<comment type="caution">
    <text evidence="3">The sequence shown here is derived from an EMBL/GenBank/DDBJ whole genome shotgun (WGS) entry which is preliminary data.</text>
</comment>
<protein>
    <recommendedName>
        <fullName evidence="2">Major tropism determinant N-terminal domain-containing protein</fullName>
    </recommendedName>
</protein>
<keyword evidence="4" id="KW-1185">Reference proteome</keyword>
<evidence type="ECO:0000313" key="3">
    <source>
        <dbReference type="EMBL" id="MFC5423055.1"/>
    </source>
</evidence>
<evidence type="ECO:0000259" key="2">
    <source>
        <dbReference type="Pfam" id="PF18454"/>
    </source>
</evidence>
<feature type="transmembrane region" description="Helical" evidence="1">
    <location>
        <begin position="365"/>
        <end position="387"/>
    </location>
</feature>
<dbReference type="InterPro" id="IPR041352">
    <property type="entry name" value="Mtd_N"/>
</dbReference>
<feature type="domain" description="Major tropism determinant N-terminal" evidence="2">
    <location>
        <begin position="5"/>
        <end position="41"/>
    </location>
</feature>
<gene>
    <name evidence="3" type="ORF">ACFPOB_26245</name>
</gene>
<keyword evidence="1" id="KW-0472">Membrane</keyword>
<reference evidence="4" key="1">
    <citation type="journal article" date="2019" name="Int. J. Syst. Evol. Microbiol.">
        <title>The Global Catalogue of Microorganisms (GCM) 10K type strain sequencing project: providing services to taxonomists for standard genome sequencing and annotation.</title>
        <authorList>
            <consortium name="The Broad Institute Genomics Platform"/>
            <consortium name="The Broad Institute Genome Sequencing Center for Infectious Disease"/>
            <person name="Wu L."/>
            <person name="Ma J."/>
        </authorList>
    </citation>
    <scope>NUCLEOTIDE SEQUENCE [LARGE SCALE GENOMIC DNA]</scope>
    <source>
        <strain evidence="4">NCAIM B.01391</strain>
    </source>
</reference>
<dbReference type="EMBL" id="JBHSLW010000056">
    <property type="protein sequence ID" value="MFC5423055.1"/>
    <property type="molecule type" value="Genomic_DNA"/>
</dbReference>
<organism evidence="3 4">
    <name type="scientific">Bosea eneae</name>
    <dbReference type="NCBI Taxonomy" id="151454"/>
    <lineage>
        <taxon>Bacteria</taxon>
        <taxon>Pseudomonadati</taxon>
        <taxon>Pseudomonadota</taxon>
        <taxon>Alphaproteobacteria</taxon>
        <taxon>Hyphomicrobiales</taxon>
        <taxon>Boseaceae</taxon>
        <taxon>Bosea</taxon>
    </lineage>
</organism>
<dbReference type="RefSeq" id="WP_377801249.1">
    <property type="nucleotide sequence ID" value="NZ_JBHSLW010000056.1"/>
</dbReference>
<name>A0ABW0J1W7_9HYPH</name>
<sequence length="390" mass="40026">MAVQVQHRRGTAAAHATFIGAPGEYTWEEDTKRVVGHDGATAGGIKMARLDEVTSEVLRAVGNANFSFQSTDRLVVPNAAFTAARTGTLPLASSVAPGRTISFIDNFPAISGANVLNIARSGADTINGATALSFAVPRGRLDMVSDGVSKWSATFHLADGDRGDITVSAGGSMLTIDDDVVTNGKLANMAAATMKGRALGAGVGDPVDLTPAQVRAIVGQGWTTIFDQTVIGAAVYGFIVPLGSYSLYRFRLFVAPNPAMDSFQAIWRSSRDGGGTYDSGGSDYNSSYQAQVGAAVSGEDFVAGSFGLLSTTIAAAAARNAIIEGLFERGANGVSFPRMGAISYQHTGTAAAIAMLNSERASGPAATNLLLATTVAAAFAAGSSLIVEAR</sequence>
<proteinExistence type="predicted"/>
<evidence type="ECO:0000256" key="1">
    <source>
        <dbReference type="SAM" id="Phobius"/>
    </source>
</evidence>
<dbReference type="Pfam" id="PF18454">
    <property type="entry name" value="Mtd_N"/>
    <property type="match status" value="1"/>
</dbReference>
<dbReference type="Proteomes" id="UP001596053">
    <property type="component" value="Unassembled WGS sequence"/>
</dbReference>